<evidence type="ECO:0000256" key="3">
    <source>
        <dbReference type="ARBA" id="ARBA00022755"/>
    </source>
</evidence>
<accession>A9BAE2</accession>
<dbReference type="InterPro" id="IPR004607">
    <property type="entry name" value="GART"/>
</dbReference>
<dbReference type="KEGG" id="pmj:P9211_08731"/>
<dbReference type="GO" id="GO:0005829">
    <property type="term" value="C:cytosol"/>
    <property type="evidence" value="ECO:0007669"/>
    <property type="project" value="TreeGrafter"/>
</dbReference>
<feature type="binding site" evidence="6">
    <location>
        <position position="129"/>
    </location>
    <ligand>
        <name>(6R)-10-formyltetrahydrofolate</name>
        <dbReference type="ChEBI" id="CHEBI:195366"/>
    </ligand>
</feature>
<name>A9BAE2_PROM4</name>
<evidence type="ECO:0000256" key="2">
    <source>
        <dbReference type="ARBA" id="ARBA00022679"/>
    </source>
</evidence>
<evidence type="ECO:0000256" key="6">
    <source>
        <dbReference type="HAMAP-Rule" id="MF_01930"/>
    </source>
</evidence>
<dbReference type="Proteomes" id="UP000000788">
    <property type="component" value="Chromosome"/>
</dbReference>
<gene>
    <name evidence="6 8" type="primary">purN</name>
    <name evidence="8" type="ordered locus">P9211_08731</name>
</gene>
<dbReference type="InterPro" id="IPR001555">
    <property type="entry name" value="GART_AS"/>
</dbReference>
<evidence type="ECO:0000256" key="4">
    <source>
        <dbReference type="ARBA" id="ARBA00038440"/>
    </source>
</evidence>
<proteinExistence type="inferred from homology"/>
<evidence type="ECO:0000256" key="5">
    <source>
        <dbReference type="ARBA" id="ARBA00047664"/>
    </source>
</evidence>
<dbReference type="OrthoDB" id="9806170at2"/>
<dbReference type="CDD" id="cd08645">
    <property type="entry name" value="FMT_core_GART"/>
    <property type="match status" value="1"/>
</dbReference>
<keyword evidence="9" id="KW-1185">Reference proteome</keyword>
<feature type="domain" description="Formyl transferase N-terminal" evidence="7">
    <location>
        <begin position="26"/>
        <end position="200"/>
    </location>
</feature>
<dbReference type="EC" id="2.1.2.2" evidence="6"/>
<feature type="binding site" evidence="6">
    <location>
        <position position="87"/>
    </location>
    <ligand>
        <name>(6R)-10-formyltetrahydrofolate</name>
        <dbReference type="ChEBI" id="CHEBI:195366"/>
    </ligand>
</feature>
<dbReference type="Pfam" id="PF00551">
    <property type="entry name" value="Formyl_trans_N"/>
    <property type="match status" value="1"/>
</dbReference>
<dbReference type="GO" id="GO:0004644">
    <property type="term" value="F:phosphoribosylglycinamide formyltransferase activity"/>
    <property type="evidence" value="ECO:0007669"/>
    <property type="project" value="UniProtKB-UniRule"/>
</dbReference>
<comment type="similarity">
    <text evidence="4 6">Belongs to the GART family.</text>
</comment>
<evidence type="ECO:0000259" key="7">
    <source>
        <dbReference type="Pfam" id="PF00551"/>
    </source>
</evidence>
<feature type="active site" description="Proton donor" evidence="6">
    <location>
        <position position="131"/>
    </location>
</feature>
<dbReference type="HOGENOM" id="CLU_038395_1_2_3"/>
<dbReference type="InterPro" id="IPR036477">
    <property type="entry name" value="Formyl_transf_N_sf"/>
</dbReference>
<evidence type="ECO:0000313" key="9">
    <source>
        <dbReference type="Proteomes" id="UP000000788"/>
    </source>
</evidence>
<comment type="function">
    <text evidence="6">Catalyzes the transfer of a formyl group from 10-formyltetrahydrofolate to 5-phospho-ribosyl-glycinamide (GAR), producing 5-phospho-ribosyl-N-formylglycinamide (FGAR) and tetrahydrofolate.</text>
</comment>
<sequence>MNLSVGHSITSPEVSQFYSFKPKIRLGVMASGSGTNFEALINAIKNSKLDAEIKCLVVNNSKCKAIEKAQKYNIPYVILDHRSFESRESLDREIIEYFESYKIEGIVMAGWMRIVTSTLINKYPNRLVNIHPSLLPSFPGNNAIKQALESGVKITGCSVHLVKEKVDSGPILIQSAVPIFESDNENILLRRVQKREHKILYVGVAIAARLWRE</sequence>
<evidence type="ECO:0000313" key="8">
    <source>
        <dbReference type="EMBL" id="ABX08804.1"/>
    </source>
</evidence>
<organism evidence="8 9">
    <name type="scientific">Prochlorococcus marinus (strain MIT 9211)</name>
    <dbReference type="NCBI Taxonomy" id="93059"/>
    <lineage>
        <taxon>Bacteria</taxon>
        <taxon>Bacillati</taxon>
        <taxon>Cyanobacteriota</taxon>
        <taxon>Cyanophyceae</taxon>
        <taxon>Synechococcales</taxon>
        <taxon>Prochlorococcaceae</taxon>
        <taxon>Prochlorococcus</taxon>
    </lineage>
</organism>
<dbReference type="HAMAP" id="MF_01930">
    <property type="entry name" value="PurN"/>
    <property type="match status" value="1"/>
</dbReference>
<reference evidence="8 9" key="1">
    <citation type="journal article" date="2007" name="PLoS Genet.">
        <title>Patterns and implications of gene gain and loss in the evolution of Prochlorococcus.</title>
        <authorList>
            <person name="Kettler G.C."/>
            <person name="Martiny A.C."/>
            <person name="Huang K."/>
            <person name="Zucker J."/>
            <person name="Coleman M.L."/>
            <person name="Rodrigue S."/>
            <person name="Chen F."/>
            <person name="Lapidus A."/>
            <person name="Ferriera S."/>
            <person name="Johnson J."/>
            <person name="Steglich C."/>
            <person name="Church G.M."/>
            <person name="Richardson P."/>
            <person name="Chisholm S.W."/>
        </authorList>
    </citation>
    <scope>NUCLEOTIDE SEQUENCE [LARGE SCALE GENOMIC DNA]</scope>
    <source>
        <strain evidence="9">MIT 9211</strain>
    </source>
</reference>
<comment type="catalytic activity">
    <reaction evidence="5 6">
        <text>N(1)-(5-phospho-beta-D-ribosyl)glycinamide + (6R)-10-formyltetrahydrofolate = N(2)-formyl-N(1)-(5-phospho-beta-D-ribosyl)glycinamide + (6S)-5,6,7,8-tetrahydrofolate + H(+)</text>
        <dbReference type="Rhea" id="RHEA:15053"/>
        <dbReference type="ChEBI" id="CHEBI:15378"/>
        <dbReference type="ChEBI" id="CHEBI:57453"/>
        <dbReference type="ChEBI" id="CHEBI:143788"/>
        <dbReference type="ChEBI" id="CHEBI:147286"/>
        <dbReference type="ChEBI" id="CHEBI:195366"/>
        <dbReference type="EC" id="2.1.2.2"/>
    </reaction>
</comment>
<dbReference type="NCBIfam" id="TIGR00639">
    <property type="entry name" value="PurN"/>
    <property type="match status" value="1"/>
</dbReference>
<dbReference type="InterPro" id="IPR002376">
    <property type="entry name" value="Formyl_transf_N"/>
</dbReference>
<dbReference type="UniPathway" id="UPA00074">
    <property type="reaction ID" value="UER00126"/>
</dbReference>
<feature type="site" description="Raises pKa of active site His" evidence="6">
    <location>
        <position position="167"/>
    </location>
</feature>
<dbReference type="RefSeq" id="WP_012195426.1">
    <property type="nucleotide sequence ID" value="NC_009976.1"/>
</dbReference>
<dbReference type="EMBL" id="CP000878">
    <property type="protein sequence ID" value="ABX08804.1"/>
    <property type="molecule type" value="Genomic_DNA"/>
</dbReference>
<protein>
    <recommendedName>
        <fullName evidence="6">Phosphoribosylglycinamide formyltransferase</fullName>
        <ecNumber evidence="6">2.1.2.2</ecNumber>
    </recommendedName>
    <alternativeName>
        <fullName evidence="6">5'-phosphoribosylglycinamide transformylase</fullName>
    </alternativeName>
    <alternativeName>
        <fullName evidence="6">GAR transformylase</fullName>
        <shortName evidence="6">GART</shortName>
    </alternativeName>
</protein>
<dbReference type="eggNOG" id="COG0299">
    <property type="taxonomic scope" value="Bacteria"/>
</dbReference>
<dbReference type="Gene3D" id="3.40.50.170">
    <property type="entry name" value="Formyl transferase, N-terminal domain"/>
    <property type="match status" value="1"/>
</dbReference>
<keyword evidence="3 6" id="KW-0658">Purine biosynthesis</keyword>
<feature type="binding site" evidence="6">
    <location>
        <begin position="34"/>
        <end position="36"/>
    </location>
    <ligand>
        <name>N(1)-(5-phospho-beta-D-ribosyl)glycinamide</name>
        <dbReference type="ChEBI" id="CHEBI:143788"/>
    </ligand>
</feature>
<feature type="binding site" evidence="6">
    <location>
        <begin position="112"/>
        <end position="115"/>
    </location>
    <ligand>
        <name>(6R)-10-formyltetrahydrofolate</name>
        <dbReference type="ChEBI" id="CHEBI:195366"/>
    </ligand>
</feature>
<dbReference type="AlphaFoldDB" id="A9BAE2"/>
<dbReference type="STRING" id="93059.P9211_08731"/>
<evidence type="ECO:0000256" key="1">
    <source>
        <dbReference type="ARBA" id="ARBA00005054"/>
    </source>
</evidence>
<comment type="pathway">
    <text evidence="1 6">Purine metabolism; IMP biosynthesis via de novo pathway; N(2)-formyl-N(1)-(5-phospho-D-ribosyl)glycinamide from N(1)-(5-phospho-D-ribosyl)glycinamide (10-formyl THF route): step 1/1.</text>
</comment>
<keyword evidence="2 6" id="KW-0808">Transferase</keyword>
<dbReference type="PANTHER" id="PTHR43369:SF2">
    <property type="entry name" value="PHOSPHORIBOSYLGLYCINAMIDE FORMYLTRANSFERASE"/>
    <property type="match status" value="1"/>
</dbReference>
<dbReference type="PANTHER" id="PTHR43369">
    <property type="entry name" value="PHOSPHORIBOSYLGLYCINAMIDE FORMYLTRANSFERASE"/>
    <property type="match status" value="1"/>
</dbReference>
<dbReference type="GO" id="GO:0006189">
    <property type="term" value="P:'de novo' IMP biosynthetic process"/>
    <property type="evidence" value="ECO:0007669"/>
    <property type="project" value="UniProtKB-UniRule"/>
</dbReference>
<dbReference type="SUPFAM" id="SSF53328">
    <property type="entry name" value="Formyltransferase"/>
    <property type="match status" value="1"/>
</dbReference>
<dbReference type="PROSITE" id="PS00373">
    <property type="entry name" value="GART"/>
    <property type="match status" value="1"/>
</dbReference>